<evidence type="ECO:0000313" key="1">
    <source>
        <dbReference type="EMBL" id="KDS49441.1"/>
    </source>
</evidence>
<reference evidence="1 2" key="1">
    <citation type="submission" date="2014-04" db="EMBL/GenBank/DDBJ databases">
        <authorList>
            <person name="Sears C."/>
            <person name="Carroll K."/>
            <person name="Sack B.R."/>
            <person name="Qadri F."/>
            <person name="Myers L.L."/>
            <person name="Chung G.-T."/>
            <person name="Escheverria P."/>
            <person name="Fraser C.M."/>
            <person name="Sadzewicz L."/>
            <person name="Shefchek K.A."/>
            <person name="Tallon L."/>
            <person name="Das S.P."/>
            <person name="Daugherty S."/>
            <person name="Mongodin E.F."/>
        </authorList>
    </citation>
    <scope>NUCLEOTIDE SEQUENCE [LARGE SCALE GENOMIC DNA]</scope>
    <source>
        <strain evidence="1 2">3978 T3 ii</strain>
    </source>
</reference>
<dbReference type="Proteomes" id="UP000028013">
    <property type="component" value="Unassembled WGS sequence"/>
</dbReference>
<accession>A0A078RXH9</accession>
<protein>
    <submittedName>
        <fullName evidence="1">Uncharacterized protein</fullName>
    </submittedName>
</protein>
<comment type="caution">
    <text evidence="1">The sequence shown here is derived from an EMBL/GenBank/DDBJ whole genome shotgun (WGS) entry which is preliminary data.</text>
</comment>
<organism evidence="1 2">
    <name type="scientific">Bacteroides uniformis str. 3978 T3 ii</name>
    <dbReference type="NCBI Taxonomy" id="1339349"/>
    <lineage>
        <taxon>Bacteria</taxon>
        <taxon>Pseudomonadati</taxon>
        <taxon>Bacteroidota</taxon>
        <taxon>Bacteroidia</taxon>
        <taxon>Bacteroidales</taxon>
        <taxon>Bacteroidaceae</taxon>
        <taxon>Bacteroides</taxon>
    </lineage>
</organism>
<dbReference type="AlphaFoldDB" id="A0A078RXH9"/>
<gene>
    <name evidence="1" type="ORF">M094_1869</name>
</gene>
<name>A0A078RXH9_BACUN</name>
<proteinExistence type="predicted"/>
<sequence>MRYNPDADSQTHALFNDNILRIICVENNVLSDEGLFRAFDVYPPPIYKALVSTPLTSLANAVNEGRQVF</sequence>
<evidence type="ECO:0000313" key="2">
    <source>
        <dbReference type="Proteomes" id="UP000028013"/>
    </source>
</evidence>
<dbReference type="EMBL" id="JNHN01000176">
    <property type="protein sequence ID" value="KDS49441.1"/>
    <property type="molecule type" value="Genomic_DNA"/>
</dbReference>